<name>A0A5S6R2L8_TRIMR</name>
<dbReference type="WBParaSite" id="TMUE_3000013554.1">
    <property type="protein sequence ID" value="TMUE_3000013554.1"/>
    <property type="gene ID" value="WBGene00286149"/>
</dbReference>
<reference evidence="3" key="1">
    <citation type="submission" date="2019-12" db="UniProtKB">
        <authorList>
            <consortium name="WormBaseParasite"/>
        </authorList>
    </citation>
    <scope>IDENTIFICATION</scope>
</reference>
<dbReference type="AlphaFoldDB" id="A0A5S6R2L8"/>
<dbReference type="Proteomes" id="UP000046395">
    <property type="component" value="Unassembled WGS sequence"/>
</dbReference>
<organism evidence="2 3">
    <name type="scientific">Trichuris muris</name>
    <name type="common">Mouse whipworm</name>
    <dbReference type="NCBI Taxonomy" id="70415"/>
    <lineage>
        <taxon>Eukaryota</taxon>
        <taxon>Metazoa</taxon>
        <taxon>Ecdysozoa</taxon>
        <taxon>Nematoda</taxon>
        <taxon>Enoplea</taxon>
        <taxon>Dorylaimia</taxon>
        <taxon>Trichinellida</taxon>
        <taxon>Trichuridae</taxon>
        <taxon>Trichuris</taxon>
    </lineage>
</organism>
<accession>A0A5S6R2L8</accession>
<evidence type="ECO:0000313" key="2">
    <source>
        <dbReference type="Proteomes" id="UP000046395"/>
    </source>
</evidence>
<keyword evidence="2" id="KW-1185">Reference proteome</keyword>
<feature type="region of interest" description="Disordered" evidence="1">
    <location>
        <begin position="102"/>
        <end position="121"/>
    </location>
</feature>
<protein>
    <submittedName>
        <fullName evidence="3">Uncharacterized protein</fullName>
    </submittedName>
</protein>
<feature type="compositionally biased region" description="Basic and acidic residues" evidence="1">
    <location>
        <begin position="112"/>
        <end position="121"/>
    </location>
</feature>
<evidence type="ECO:0000313" key="3">
    <source>
        <dbReference type="WBParaSite" id="TMUE_3000013554.1"/>
    </source>
</evidence>
<proteinExistence type="predicted"/>
<sequence length="121" mass="14020">MPFPSKGKTCPVCLASFKETKDTRQLQSSFVLNNRKVRRMATRERKTFRRAKLPREQSWQPIGRRYAKAQRKAGRLQCQGLCTHADGKSRLDPKTMFCVMTSTKGSHGKEKRRSERCYPVV</sequence>
<evidence type="ECO:0000256" key="1">
    <source>
        <dbReference type="SAM" id="MobiDB-lite"/>
    </source>
</evidence>